<reference evidence="3 4" key="1">
    <citation type="submission" date="2014-01" db="EMBL/GenBank/DDBJ databases">
        <authorList>
            <consortium name="DOE Joint Genome Institute"/>
            <person name="Anderson I."/>
            <person name="Huntemann M."/>
            <person name="Han J."/>
            <person name="Chen A."/>
            <person name="Kyrpides N."/>
            <person name="Mavromatis K."/>
            <person name="Markowitz V."/>
            <person name="Palaniappan K."/>
            <person name="Ivanova N."/>
            <person name="Schaumberg A."/>
            <person name="Pati A."/>
            <person name="Liolios K."/>
            <person name="Nordberg H.P."/>
            <person name="Cantor M.N."/>
            <person name="Hua S.X."/>
            <person name="Woyke T."/>
        </authorList>
    </citation>
    <scope>NUCLEOTIDE SEQUENCE [LARGE SCALE GENOMIC DNA]</scope>
    <source>
        <strain evidence="3 4">XH-48</strain>
    </source>
</reference>
<proteinExistence type="predicted"/>
<evidence type="ECO:0000256" key="1">
    <source>
        <dbReference type="SAM" id="MobiDB-lite"/>
    </source>
</evidence>
<dbReference type="STRING" id="797299.HALLA_18840"/>
<organism evidence="3 4">
    <name type="scientific">Halostagnicola larsenii XH-48</name>
    <dbReference type="NCBI Taxonomy" id="797299"/>
    <lineage>
        <taxon>Archaea</taxon>
        <taxon>Methanobacteriati</taxon>
        <taxon>Methanobacteriota</taxon>
        <taxon>Stenosarchaea group</taxon>
        <taxon>Halobacteria</taxon>
        <taxon>Halobacteriales</taxon>
        <taxon>Natrialbaceae</taxon>
        <taxon>Halostagnicola</taxon>
    </lineage>
</organism>
<keyword evidence="2" id="KW-0812">Transmembrane</keyword>
<dbReference type="EMBL" id="CP007055">
    <property type="protein sequence ID" value="AHG01176.1"/>
    <property type="molecule type" value="Genomic_DNA"/>
</dbReference>
<protein>
    <submittedName>
        <fullName evidence="3">Uncharacterized protein</fullName>
    </submittedName>
</protein>
<keyword evidence="4" id="KW-1185">Reference proteome</keyword>
<dbReference type="GeneID" id="25146454"/>
<dbReference type="OrthoDB" id="376918at2157"/>
<dbReference type="HOGENOM" id="CLU_1773107_0_0_2"/>
<feature type="transmembrane region" description="Helical" evidence="2">
    <location>
        <begin position="88"/>
        <end position="108"/>
    </location>
</feature>
<accession>W0JR17</accession>
<name>W0JR17_9EURY</name>
<dbReference type="AlphaFoldDB" id="W0JR17"/>
<evidence type="ECO:0000256" key="2">
    <source>
        <dbReference type="SAM" id="Phobius"/>
    </source>
</evidence>
<keyword evidence="2" id="KW-0472">Membrane</keyword>
<sequence length="146" mass="15182">MAENPAESARDDRSDATGASNSTGISYTTRAWAIFPLSPMVDTALELSGLLGNSVDSTIAFTLGLVITVVLAELLLRTVGPAIVGPLWFGVFTLICGALFVLAAASVVDLESDAIQRTVFALLLACSALVVGVTTRQRLENGPARS</sequence>
<dbReference type="KEGG" id="hlr:HALLA_18840"/>
<evidence type="ECO:0000313" key="4">
    <source>
        <dbReference type="Proteomes" id="UP000019024"/>
    </source>
</evidence>
<keyword evidence="2" id="KW-1133">Transmembrane helix</keyword>
<feature type="transmembrane region" description="Helical" evidence="2">
    <location>
        <begin position="114"/>
        <end position="135"/>
    </location>
</feature>
<dbReference type="Proteomes" id="UP000019024">
    <property type="component" value="Chromosome"/>
</dbReference>
<feature type="region of interest" description="Disordered" evidence="1">
    <location>
        <begin position="1"/>
        <end position="21"/>
    </location>
</feature>
<dbReference type="RefSeq" id="WP_049953797.1">
    <property type="nucleotide sequence ID" value="NZ_CP007055.1"/>
</dbReference>
<evidence type="ECO:0000313" key="3">
    <source>
        <dbReference type="EMBL" id="AHG01176.1"/>
    </source>
</evidence>
<gene>
    <name evidence="3" type="ORF">HALLA_18840</name>
</gene>
<feature type="transmembrane region" description="Helical" evidence="2">
    <location>
        <begin position="58"/>
        <end position="76"/>
    </location>
</feature>